<gene>
    <name evidence="8" type="ORF">GCM10007100_03510</name>
</gene>
<dbReference type="EMBL" id="BMXI01000001">
    <property type="protein sequence ID" value="GHC41905.1"/>
    <property type="molecule type" value="Genomic_DNA"/>
</dbReference>
<dbReference type="RefSeq" id="WP_377047431.1">
    <property type="nucleotide sequence ID" value="NZ_JBHLZH010000002.1"/>
</dbReference>
<dbReference type="SUPFAM" id="SSF103481">
    <property type="entry name" value="Multidrug resistance efflux transporter EmrE"/>
    <property type="match status" value="2"/>
</dbReference>
<evidence type="ECO:0000256" key="5">
    <source>
        <dbReference type="ARBA" id="ARBA00023136"/>
    </source>
</evidence>
<feature type="transmembrane region" description="Helical" evidence="6">
    <location>
        <begin position="36"/>
        <end position="54"/>
    </location>
</feature>
<feature type="domain" description="EamA" evidence="7">
    <location>
        <begin position="147"/>
        <end position="282"/>
    </location>
</feature>
<feature type="transmembrane region" description="Helical" evidence="6">
    <location>
        <begin position="120"/>
        <end position="139"/>
    </location>
</feature>
<feature type="transmembrane region" description="Helical" evidence="6">
    <location>
        <begin position="89"/>
        <end position="108"/>
    </location>
</feature>
<proteinExistence type="predicted"/>
<comment type="caution">
    <text evidence="8">The sequence shown here is derived from an EMBL/GenBank/DDBJ whole genome shotgun (WGS) entry which is preliminary data.</text>
</comment>
<comment type="subcellular location">
    <subcellularLocation>
        <location evidence="1">Cell membrane</location>
        <topology evidence="1">Multi-pass membrane protein</topology>
    </subcellularLocation>
</comment>
<accession>A0A918TBR9</accession>
<dbReference type="Pfam" id="PF00892">
    <property type="entry name" value="EamA"/>
    <property type="match status" value="2"/>
</dbReference>
<dbReference type="GO" id="GO:0005886">
    <property type="term" value="C:plasma membrane"/>
    <property type="evidence" value="ECO:0007669"/>
    <property type="project" value="UniProtKB-SubCell"/>
</dbReference>
<dbReference type="InterPro" id="IPR037185">
    <property type="entry name" value="EmrE-like"/>
</dbReference>
<feature type="transmembrane region" description="Helical" evidence="6">
    <location>
        <begin position="209"/>
        <end position="230"/>
    </location>
</feature>
<feature type="transmembrane region" description="Helical" evidence="6">
    <location>
        <begin position="265"/>
        <end position="285"/>
    </location>
</feature>
<dbReference type="AlphaFoldDB" id="A0A918TBR9"/>
<feature type="transmembrane region" description="Helical" evidence="6">
    <location>
        <begin position="145"/>
        <end position="165"/>
    </location>
</feature>
<evidence type="ECO:0000259" key="7">
    <source>
        <dbReference type="Pfam" id="PF00892"/>
    </source>
</evidence>
<keyword evidence="3 6" id="KW-0812">Transmembrane</keyword>
<keyword evidence="2" id="KW-1003">Cell membrane</keyword>
<dbReference type="PANTHER" id="PTHR42920:SF5">
    <property type="entry name" value="EAMA DOMAIN-CONTAINING PROTEIN"/>
    <property type="match status" value="1"/>
</dbReference>
<evidence type="ECO:0000256" key="4">
    <source>
        <dbReference type="ARBA" id="ARBA00022989"/>
    </source>
</evidence>
<dbReference type="InterPro" id="IPR000620">
    <property type="entry name" value="EamA_dom"/>
</dbReference>
<evidence type="ECO:0000313" key="9">
    <source>
        <dbReference type="Proteomes" id="UP000644507"/>
    </source>
</evidence>
<keyword evidence="9" id="KW-1185">Reference proteome</keyword>
<reference evidence="8" key="2">
    <citation type="submission" date="2020-09" db="EMBL/GenBank/DDBJ databases">
        <authorList>
            <person name="Sun Q."/>
            <person name="Kim S."/>
        </authorList>
    </citation>
    <scope>NUCLEOTIDE SEQUENCE</scope>
    <source>
        <strain evidence="8">KCTC 12988</strain>
    </source>
</reference>
<dbReference type="PANTHER" id="PTHR42920">
    <property type="entry name" value="OS03G0707200 PROTEIN-RELATED"/>
    <property type="match status" value="1"/>
</dbReference>
<keyword evidence="5 6" id="KW-0472">Membrane</keyword>
<sequence length="288" mass="29847">MSGYLVISAVVLIWAGFALTLRAIGKSPLSAADVGLIRFAVPALCLLPFLRSYLAQLRRVRFRDLLLVLLGGVPFFLVASAGARSTSTAHVSALIAGTAPLSVALISFLLEKSAIPKKRWFALGLIALGAVGMIATQPAGGTHSDPWGCLTLLFASLLWGAYTVGVRRAGLDAIANALILTVLSLMILGALSLVGVTESHLGQFSWREALPFVLVQGLGVGLIATVGYSFAIGRLGSSRSAVIGSLAPGLSAVLAVFIFGEALNFATMACIAVLTFGVILANRSLGKN</sequence>
<keyword evidence="4 6" id="KW-1133">Transmembrane helix</keyword>
<evidence type="ECO:0000256" key="3">
    <source>
        <dbReference type="ARBA" id="ARBA00022692"/>
    </source>
</evidence>
<organism evidence="8 9">
    <name type="scientific">Roseibacillus persicicus</name>
    <dbReference type="NCBI Taxonomy" id="454148"/>
    <lineage>
        <taxon>Bacteria</taxon>
        <taxon>Pseudomonadati</taxon>
        <taxon>Verrucomicrobiota</taxon>
        <taxon>Verrucomicrobiia</taxon>
        <taxon>Verrucomicrobiales</taxon>
        <taxon>Verrucomicrobiaceae</taxon>
        <taxon>Roseibacillus</taxon>
    </lineage>
</organism>
<feature type="transmembrane region" description="Helical" evidence="6">
    <location>
        <begin position="242"/>
        <end position="259"/>
    </location>
</feature>
<protein>
    <submittedName>
        <fullName evidence="8">Membrane protein</fullName>
    </submittedName>
</protein>
<evidence type="ECO:0000313" key="8">
    <source>
        <dbReference type="EMBL" id="GHC41905.1"/>
    </source>
</evidence>
<dbReference type="InterPro" id="IPR051258">
    <property type="entry name" value="Diverse_Substrate_Transporter"/>
</dbReference>
<evidence type="ECO:0000256" key="2">
    <source>
        <dbReference type="ARBA" id="ARBA00022475"/>
    </source>
</evidence>
<dbReference type="Proteomes" id="UP000644507">
    <property type="component" value="Unassembled WGS sequence"/>
</dbReference>
<feature type="transmembrane region" description="Helical" evidence="6">
    <location>
        <begin position="66"/>
        <end position="83"/>
    </location>
</feature>
<feature type="domain" description="EamA" evidence="7">
    <location>
        <begin position="1"/>
        <end position="133"/>
    </location>
</feature>
<name>A0A918TBR9_9BACT</name>
<evidence type="ECO:0000256" key="1">
    <source>
        <dbReference type="ARBA" id="ARBA00004651"/>
    </source>
</evidence>
<reference evidence="8" key="1">
    <citation type="journal article" date="2014" name="Int. J. Syst. Evol. Microbiol.">
        <title>Complete genome sequence of Corynebacterium casei LMG S-19264T (=DSM 44701T), isolated from a smear-ripened cheese.</title>
        <authorList>
            <consortium name="US DOE Joint Genome Institute (JGI-PGF)"/>
            <person name="Walter F."/>
            <person name="Albersmeier A."/>
            <person name="Kalinowski J."/>
            <person name="Ruckert C."/>
        </authorList>
    </citation>
    <scope>NUCLEOTIDE SEQUENCE</scope>
    <source>
        <strain evidence="8">KCTC 12988</strain>
    </source>
</reference>
<feature type="transmembrane region" description="Helical" evidence="6">
    <location>
        <begin position="177"/>
        <end position="197"/>
    </location>
</feature>
<evidence type="ECO:0000256" key="6">
    <source>
        <dbReference type="SAM" id="Phobius"/>
    </source>
</evidence>